<dbReference type="InterPro" id="IPR000415">
    <property type="entry name" value="Nitroreductase-like"/>
</dbReference>
<dbReference type="SUPFAM" id="SSF55469">
    <property type="entry name" value="FMN-dependent nitroreductase-like"/>
    <property type="match status" value="1"/>
</dbReference>
<name>A0A1A8XQH9_9PROT</name>
<dbReference type="PANTHER" id="PTHR23026">
    <property type="entry name" value="NADPH NITROREDUCTASE"/>
    <property type="match status" value="1"/>
</dbReference>
<keyword evidence="3 5" id="KW-0560">Oxidoreductase</keyword>
<reference evidence="5 6" key="1">
    <citation type="submission" date="2016-06" db="EMBL/GenBank/DDBJ databases">
        <authorList>
            <person name="Kjaerup R.B."/>
            <person name="Dalgaard T.S."/>
            <person name="Juul-Madsen H.R."/>
        </authorList>
    </citation>
    <scope>NUCLEOTIDE SEQUENCE [LARGE SCALE GENOMIC DNA]</scope>
    <source>
        <strain evidence="5">3</strain>
    </source>
</reference>
<dbReference type="InterPro" id="IPR050627">
    <property type="entry name" value="Nitroreductase/BluB"/>
</dbReference>
<gene>
    <name evidence="5" type="primary">bluB</name>
    <name evidence="5" type="ORF">ACCAA_350091</name>
</gene>
<protein>
    <submittedName>
        <fullName evidence="5">5,6-dimethylbenzimidazole synthase</fullName>
        <ecNumber evidence="5">1.13.11.79</ecNumber>
    </submittedName>
</protein>
<keyword evidence="1" id="KW-0285">Flavoprotein</keyword>
<organism evidence="5 6">
    <name type="scientific">Candidatus Accumulibacter aalborgensis</name>
    <dbReference type="NCBI Taxonomy" id="1860102"/>
    <lineage>
        <taxon>Bacteria</taxon>
        <taxon>Pseudomonadati</taxon>
        <taxon>Pseudomonadota</taxon>
        <taxon>Betaproteobacteria</taxon>
        <taxon>Candidatus Accumulibacter</taxon>
    </lineage>
</organism>
<dbReference type="Proteomes" id="UP000199169">
    <property type="component" value="Unassembled WGS sequence"/>
</dbReference>
<proteinExistence type="predicted"/>
<dbReference type="EMBL" id="FLQX01000111">
    <property type="protein sequence ID" value="SBT06702.1"/>
    <property type="molecule type" value="Genomic_DNA"/>
</dbReference>
<evidence type="ECO:0000256" key="1">
    <source>
        <dbReference type="ARBA" id="ARBA00022630"/>
    </source>
</evidence>
<dbReference type="GO" id="GO:0102919">
    <property type="term" value="F:5,6-dimethylbenzimidazole synthase activity"/>
    <property type="evidence" value="ECO:0007669"/>
    <property type="project" value="UniProtKB-EC"/>
</dbReference>
<feature type="domain" description="Nitroreductase" evidence="4">
    <location>
        <begin position="18"/>
        <end position="181"/>
    </location>
</feature>
<dbReference type="Pfam" id="PF00881">
    <property type="entry name" value="Nitroreductase"/>
    <property type="match status" value="1"/>
</dbReference>
<evidence type="ECO:0000256" key="3">
    <source>
        <dbReference type="ARBA" id="ARBA00023002"/>
    </source>
</evidence>
<dbReference type="PANTHER" id="PTHR23026:SF90">
    <property type="entry name" value="IODOTYROSINE DEIODINASE 1"/>
    <property type="match status" value="1"/>
</dbReference>
<dbReference type="NCBIfam" id="TIGR02476">
    <property type="entry name" value="BluB"/>
    <property type="match status" value="1"/>
</dbReference>
<evidence type="ECO:0000259" key="4">
    <source>
        <dbReference type="Pfam" id="PF00881"/>
    </source>
</evidence>
<dbReference type="Gene3D" id="3.40.109.10">
    <property type="entry name" value="NADH Oxidase"/>
    <property type="match status" value="1"/>
</dbReference>
<dbReference type="EC" id="1.13.11.79" evidence="5"/>
<evidence type="ECO:0000313" key="5">
    <source>
        <dbReference type="EMBL" id="SBT06702.1"/>
    </source>
</evidence>
<dbReference type="InterPro" id="IPR029479">
    <property type="entry name" value="Nitroreductase"/>
</dbReference>
<dbReference type="STRING" id="1860102.ACCAA_350091"/>
<accession>A0A1A8XQH9</accession>
<keyword evidence="2" id="KW-0288">FMN</keyword>
<sequence length="223" mass="24600">MSDHRYTSADIAVIERVIRERRDIRHFVPGQLPAGLLGRLLDAAHLGPSVGYMQPWRFIRVVSSETRESLWRLVDSEREATAASLPTRAADFLKLKIDGIREAAEVLVVALMPGREAHIFGRRTLPEMDLASTACAIQNMWLLARAEGIGLGWVSFFDPDAVGVLLEMPPGSRAIAILCLGPVAEFPAAPVLESQGWGHRLPMHEVLFEDRWRAGAVGTPTAY</sequence>
<dbReference type="RefSeq" id="WP_186407295.1">
    <property type="nucleotide sequence ID" value="NZ_FLQX01000111.1"/>
</dbReference>
<dbReference type="AlphaFoldDB" id="A0A1A8XQH9"/>
<evidence type="ECO:0000313" key="6">
    <source>
        <dbReference type="Proteomes" id="UP000199169"/>
    </source>
</evidence>
<keyword evidence="6" id="KW-1185">Reference proteome</keyword>
<evidence type="ECO:0000256" key="2">
    <source>
        <dbReference type="ARBA" id="ARBA00022643"/>
    </source>
</evidence>
<dbReference type="InterPro" id="IPR012825">
    <property type="entry name" value="BluB"/>
</dbReference>